<dbReference type="SUPFAM" id="SSF57959">
    <property type="entry name" value="Leucine zipper domain"/>
    <property type="match status" value="1"/>
</dbReference>
<gene>
    <name evidence="3" type="ORF">CHLNCDRAFT_137939</name>
</gene>
<feature type="compositionally biased region" description="Basic and acidic residues" evidence="1">
    <location>
        <begin position="99"/>
        <end position="112"/>
    </location>
</feature>
<proteinExistence type="predicted"/>
<evidence type="ECO:0000256" key="1">
    <source>
        <dbReference type="SAM" id="MobiDB-lite"/>
    </source>
</evidence>
<dbReference type="CDD" id="cd14812">
    <property type="entry name" value="bZIP_u3"/>
    <property type="match status" value="1"/>
</dbReference>
<feature type="region of interest" description="Disordered" evidence="1">
    <location>
        <begin position="1"/>
        <end position="122"/>
    </location>
</feature>
<keyword evidence="4" id="KW-1185">Reference proteome</keyword>
<dbReference type="GeneID" id="17358788"/>
<dbReference type="RefSeq" id="XP_005851229.1">
    <property type="nucleotide sequence ID" value="XM_005851167.1"/>
</dbReference>
<evidence type="ECO:0000313" key="4">
    <source>
        <dbReference type="Proteomes" id="UP000008141"/>
    </source>
</evidence>
<evidence type="ECO:0000313" key="3">
    <source>
        <dbReference type="EMBL" id="EFN59127.1"/>
    </source>
</evidence>
<dbReference type="KEGG" id="cvr:CHLNCDRAFT_137939"/>
<feature type="domain" description="BZIP" evidence="2">
    <location>
        <begin position="101"/>
        <end position="145"/>
    </location>
</feature>
<name>E1Z4W3_CHLVA</name>
<dbReference type="GO" id="GO:0003700">
    <property type="term" value="F:DNA-binding transcription factor activity"/>
    <property type="evidence" value="ECO:0007669"/>
    <property type="project" value="InterPro"/>
</dbReference>
<dbReference type="SMART" id="SM00338">
    <property type="entry name" value="BRLZ"/>
    <property type="match status" value="1"/>
</dbReference>
<sequence>MLPELEGLLLQQHSTSEVPPPSSGVLTRQRLQRQSSLDLPPLPPTQQRDEGLGLARQLSLSAPAASAAGSQAPANGGARKRAAGGRPKAAKVDLASLPDEERRLEQRKEKNRATAAASRQRRLDRVAALEARVAELEGENDALRRLLAAHSIQAPAPAGSADQRQPGAPLPSCDADTTSGPAPAPLGPSEQVCQAAAFMALSRHTSLPGGGAAPASAAHVPAAPAVPPASHVSALAVSAAAAAAASDLAAELGLGPVAAPGLGPLDQQQPFHQPQPSTAVTAPAAAAVDEEADTCSINSPLPQAPHGLAGGVLLWPRQGEAPGHALPQPLQPTLGASAAIRAGDVEAEAAQRRGAAAAVLAAMGREQKAQFLQRLQQLRPELSGLAGSLLTSLTAPQAKHMAQQAGDDGTAGMDAAPAAGWPVAAVAQEHELLSQAAAAAAAGGIAGWQLGLGSLPLAAALATPPGARTGLTPPRLSAGAAAALLASPQPLLNLFSP</sequence>
<dbReference type="AlphaFoldDB" id="E1Z4W3"/>
<dbReference type="PROSITE" id="PS50217">
    <property type="entry name" value="BZIP"/>
    <property type="match status" value="1"/>
</dbReference>
<evidence type="ECO:0000259" key="2">
    <source>
        <dbReference type="PROSITE" id="PS50217"/>
    </source>
</evidence>
<reference evidence="3 4" key="1">
    <citation type="journal article" date="2010" name="Plant Cell">
        <title>The Chlorella variabilis NC64A genome reveals adaptation to photosymbiosis, coevolution with viruses, and cryptic sex.</title>
        <authorList>
            <person name="Blanc G."/>
            <person name="Duncan G."/>
            <person name="Agarkova I."/>
            <person name="Borodovsky M."/>
            <person name="Gurnon J."/>
            <person name="Kuo A."/>
            <person name="Lindquist E."/>
            <person name="Lucas S."/>
            <person name="Pangilinan J."/>
            <person name="Polle J."/>
            <person name="Salamov A."/>
            <person name="Terry A."/>
            <person name="Yamada T."/>
            <person name="Dunigan D.D."/>
            <person name="Grigoriev I.V."/>
            <person name="Claverie J.M."/>
            <person name="Van Etten J.L."/>
        </authorList>
    </citation>
    <scope>NUCLEOTIDE SEQUENCE [LARGE SCALE GENOMIC DNA]</scope>
    <source>
        <strain evidence="3 4">NC64A</strain>
    </source>
</reference>
<feature type="compositionally biased region" description="Low complexity" evidence="1">
    <location>
        <begin position="54"/>
        <end position="77"/>
    </location>
</feature>
<dbReference type="Gene3D" id="1.20.5.170">
    <property type="match status" value="1"/>
</dbReference>
<feature type="region of interest" description="Disordered" evidence="1">
    <location>
        <begin position="154"/>
        <end position="189"/>
    </location>
</feature>
<dbReference type="InterPro" id="IPR004827">
    <property type="entry name" value="bZIP"/>
</dbReference>
<dbReference type="EMBL" id="GL433836">
    <property type="protein sequence ID" value="EFN59127.1"/>
    <property type="molecule type" value="Genomic_DNA"/>
</dbReference>
<accession>E1Z4W3</accession>
<dbReference type="Pfam" id="PF00170">
    <property type="entry name" value="bZIP_1"/>
    <property type="match status" value="1"/>
</dbReference>
<dbReference type="Proteomes" id="UP000008141">
    <property type="component" value="Unassembled WGS sequence"/>
</dbReference>
<protein>
    <recommendedName>
        <fullName evidence="2">BZIP domain-containing protein</fullName>
    </recommendedName>
</protein>
<dbReference type="InterPro" id="IPR046347">
    <property type="entry name" value="bZIP_sf"/>
</dbReference>
<organism evidence="4">
    <name type="scientific">Chlorella variabilis</name>
    <name type="common">Green alga</name>
    <dbReference type="NCBI Taxonomy" id="554065"/>
    <lineage>
        <taxon>Eukaryota</taxon>
        <taxon>Viridiplantae</taxon>
        <taxon>Chlorophyta</taxon>
        <taxon>core chlorophytes</taxon>
        <taxon>Trebouxiophyceae</taxon>
        <taxon>Chlorellales</taxon>
        <taxon>Chlorellaceae</taxon>
        <taxon>Chlorella clade</taxon>
        <taxon>Chlorella</taxon>
    </lineage>
</organism>
<dbReference type="InParanoid" id="E1Z4W3"/>